<protein>
    <submittedName>
        <fullName evidence="1">Uncharacterized protein</fullName>
    </submittedName>
</protein>
<dbReference type="Proteomes" id="UP001321473">
    <property type="component" value="Unassembled WGS sequence"/>
</dbReference>
<evidence type="ECO:0000313" key="2">
    <source>
        <dbReference type="Proteomes" id="UP001321473"/>
    </source>
</evidence>
<keyword evidence="2" id="KW-1185">Reference proteome</keyword>
<name>A0AAQ4E601_AMBAM</name>
<organism evidence="1 2">
    <name type="scientific">Amblyomma americanum</name>
    <name type="common">Lone star tick</name>
    <dbReference type="NCBI Taxonomy" id="6943"/>
    <lineage>
        <taxon>Eukaryota</taxon>
        <taxon>Metazoa</taxon>
        <taxon>Ecdysozoa</taxon>
        <taxon>Arthropoda</taxon>
        <taxon>Chelicerata</taxon>
        <taxon>Arachnida</taxon>
        <taxon>Acari</taxon>
        <taxon>Parasitiformes</taxon>
        <taxon>Ixodida</taxon>
        <taxon>Ixodoidea</taxon>
        <taxon>Ixodidae</taxon>
        <taxon>Amblyomminae</taxon>
        <taxon>Amblyomma</taxon>
    </lineage>
</organism>
<reference evidence="1 2" key="1">
    <citation type="journal article" date="2023" name="Arcadia Sci">
        <title>De novo assembly of a long-read Amblyomma americanum tick genome.</title>
        <authorList>
            <person name="Chou S."/>
            <person name="Poskanzer K.E."/>
            <person name="Rollins M."/>
            <person name="Thuy-Boun P.S."/>
        </authorList>
    </citation>
    <scope>NUCLEOTIDE SEQUENCE [LARGE SCALE GENOMIC DNA]</scope>
    <source>
        <strain evidence="1">F_SG_1</strain>
        <tissue evidence="1">Salivary glands</tissue>
    </source>
</reference>
<gene>
    <name evidence="1" type="ORF">V5799_013419</name>
</gene>
<accession>A0AAQ4E601</accession>
<evidence type="ECO:0000313" key="1">
    <source>
        <dbReference type="EMBL" id="KAK8770119.1"/>
    </source>
</evidence>
<proteinExistence type="predicted"/>
<dbReference type="EMBL" id="JARKHS020021619">
    <property type="protein sequence ID" value="KAK8770119.1"/>
    <property type="molecule type" value="Genomic_DNA"/>
</dbReference>
<sequence>MSLHQDLTFVGDHYTITTRWCSFTATGAPAVRLAVSTPLMENTMQASFIWFTTMLKSTTSHLKLPVPTKGLVWWLFSSRKESLITS</sequence>
<dbReference type="AlphaFoldDB" id="A0AAQ4E601"/>
<comment type="caution">
    <text evidence="1">The sequence shown here is derived from an EMBL/GenBank/DDBJ whole genome shotgun (WGS) entry which is preliminary data.</text>
</comment>